<evidence type="ECO:0000313" key="2">
    <source>
        <dbReference type="EMBL" id="RYU64316.1"/>
    </source>
</evidence>
<feature type="transmembrane region" description="Helical" evidence="1">
    <location>
        <begin position="65"/>
        <end position="83"/>
    </location>
</feature>
<gene>
    <name evidence="2" type="ORF">ERW53_10270</name>
</gene>
<protein>
    <recommendedName>
        <fullName evidence="4">DUF2645 family protein</fullName>
    </recommendedName>
</protein>
<comment type="caution">
    <text evidence="2">The sequence shown here is derived from an EMBL/GenBank/DDBJ whole genome shotgun (WGS) entry which is preliminary data.</text>
</comment>
<organism evidence="2 3">
    <name type="scientific">Aliivibrio finisterrensis</name>
    <dbReference type="NCBI Taxonomy" id="511998"/>
    <lineage>
        <taxon>Bacteria</taxon>
        <taxon>Pseudomonadati</taxon>
        <taxon>Pseudomonadota</taxon>
        <taxon>Gammaproteobacteria</taxon>
        <taxon>Vibrionales</taxon>
        <taxon>Vibrionaceae</taxon>
        <taxon>Aliivibrio</taxon>
    </lineage>
</organism>
<keyword evidence="3" id="KW-1185">Reference proteome</keyword>
<keyword evidence="1" id="KW-1133">Transmembrane helix</keyword>
<evidence type="ECO:0000256" key="1">
    <source>
        <dbReference type="SAM" id="Phobius"/>
    </source>
</evidence>
<sequence length="112" mass="13130">MKYSSLIRTFLLALPILWVLFLWLGPIVYPYLNHYDDFVYDSFVEYTGDGKKPSGFMSSGLMLDIYLFIYFPSLFINAIYTAYKKLWWWFGSYVLLFFSTLVSFASSIGFLG</sequence>
<dbReference type="RefSeq" id="WP_130066479.1">
    <property type="nucleotide sequence ID" value="NZ_SEZN01000016.1"/>
</dbReference>
<keyword evidence="1" id="KW-0812">Transmembrane</keyword>
<reference evidence="2 3" key="1">
    <citation type="submission" date="2019-02" db="EMBL/GenBank/DDBJ databases">
        <title>Genome sequences of Aliivibrio finisterrensis strains from farmed Atlantic salmon.</title>
        <authorList>
            <person name="Bowman J.P."/>
        </authorList>
    </citation>
    <scope>NUCLEOTIDE SEQUENCE [LARGE SCALE GENOMIC DNA]</scope>
    <source>
        <strain evidence="2 3">A21</strain>
    </source>
</reference>
<dbReference type="EMBL" id="SEZN01000016">
    <property type="protein sequence ID" value="RYU64316.1"/>
    <property type="molecule type" value="Genomic_DNA"/>
</dbReference>
<evidence type="ECO:0000313" key="3">
    <source>
        <dbReference type="Proteomes" id="UP000294166"/>
    </source>
</evidence>
<evidence type="ECO:0008006" key="4">
    <source>
        <dbReference type="Google" id="ProtNLM"/>
    </source>
</evidence>
<feature type="transmembrane region" description="Helical" evidence="1">
    <location>
        <begin position="12"/>
        <end position="32"/>
    </location>
</feature>
<dbReference type="Proteomes" id="UP000294166">
    <property type="component" value="Unassembled WGS sequence"/>
</dbReference>
<feature type="transmembrane region" description="Helical" evidence="1">
    <location>
        <begin position="90"/>
        <end position="111"/>
    </location>
</feature>
<proteinExistence type="predicted"/>
<name>A0ABY0I712_9GAMM</name>
<accession>A0ABY0I712</accession>
<keyword evidence="1" id="KW-0472">Membrane</keyword>